<feature type="region of interest" description="Disordered" evidence="1">
    <location>
        <begin position="1"/>
        <end position="25"/>
    </location>
</feature>
<feature type="region of interest" description="Disordered" evidence="1">
    <location>
        <begin position="65"/>
        <end position="118"/>
    </location>
</feature>
<sequence length="118" mass="12193">MKNKKKDGGDSGGDNDEEVKAKTRNISDRVHVKLALGKLHPTRSLPIGSLKGSILLVHGITPDQGIQGARLPAQGTQGVRPPAQGIQGQPPAQDTQGVIPSARGTQGARPPVQGTQGV</sequence>
<dbReference type="AlphaFoldDB" id="A0A9P6T0H9"/>
<gene>
    <name evidence="2" type="ORF">BGZ80_009394</name>
</gene>
<reference evidence="2" key="1">
    <citation type="journal article" date="2020" name="Fungal Divers.">
        <title>Resolving the Mortierellaceae phylogeny through synthesis of multi-gene phylogenetics and phylogenomics.</title>
        <authorList>
            <person name="Vandepol N."/>
            <person name="Liber J."/>
            <person name="Desiro A."/>
            <person name="Na H."/>
            <person name="Kennedy M."/>
            <person name="Barry K."/>
            <person name="Grigoriev I.V."/>
            <person name="Miller A.N."/>
            <person name="O'Donnell K."/>
            <person name="Stajich J.E."/>
            <person name="Bonito G."/>
        </authorList>
    </citation>
    <scope>NUCLEOTIDE SEQUENCE</scope>
    <source>
        <strain evidence="2">NRRL 2769</strain>
    </source>
</reference>
<keyword evidence="3" id="KW-1185">Reference proteome</keyword>
<dbReference type="EMBL" id="JAAAID010000559">
    <property type="protein sequence ID" value="KAG0016156.1"/>
    <property type="molecule type" value="Genomic_DNA"/>
</dbReference>
<accession>A0A9P6T0H9</accession>
<organism evidence="2 3">
    <name type="scientific">Entomortierella chlamydospora</name>
    <dbReference type="NCBI Taxonomy" id="101097"/>
    <lineage>
        <taxon>Eukaryota</taxon>
        <taxon>Fungi</taxon>
        <taxon>Fungi incertae sedis</taxon>
        <taxon>Mucoromycota</taxon>
        <taxon>Mortierellomycotina</taxon>
        <taxon>Mortierellomycetes</taxon>
        <taxon>Mortierellales</taxon>
        <taxon>Mortierellaceae</taxon>
        <taxon>Entomortierella</taxon>
    </lineage>
</organism>
<dbReference type="Proteomes" id="UP000703661">
    <property type="component" value="Unassembled WGS sequence"/>
</dbReference>
<name>A0A9P6T0H9_9FUNG</name>
<evidence type="ECO:0000313" key="2">
    <source>
        <dbReference type="EMBL" id="KAG0016156.1"/>
    </source>
</evidence>
<evidence type="ECO:0000256" key="1">
    <source>
        <dbReference type="SAM" id="MobiDB-lite"/>
    </source>
</evidence>
<protein>
    <submittedName>
        <fullName evidence="2">Uncharacterized protein</fullName>
    </submittedName>
</protein>
<evidence type="ECO:0000313" key="3">
    <source>
        <dbReference type="Proteomes" id="UP000703661"/>
    </source>
</evidence>
<proteinExistence type="predicted"/>
<comment type="caution">
    <text evidence="2">The sequence shown here is derived from an EMBL/GenBank/DDBJ whole genome shotgun (WGS) entry which is preliminary data.</text>
</comment>
<feature type="compositionally biased region" description="Low complexity" evidence="1">
    <location>
        <begin position="81"/>
        <end position="93"/>
    </location>
</feature>